<name>A0AA85KFB8_TRIRE</name>
<keyword evidence="1" id="KW-0812">Transmembrane</keyword>
<evidence type="ECO:0000313" key="3">
    <source>
        <dbReference type="WBParaSite" id="TREG1_8630.1"/>
    </source>
</evidence>
<evidence type="ECO:0000256" key="1">
    <source>
        <dbReference type="SAM" id="Phobius"/>
    </source>
</evidence>
<proteinExistence type="predicted"/>
<accession>A0AA85KFB8</accession>
<dbReference type="Proteomes" id="UP000050795">
    <property type="component" value="Unassembled WGS sequence"/>
</dbReference>
<keyword evidence="2" id="KW-1185">Reference proteome</keyword>
<keyword evidence="1" id="KW-0472">Membrane</keyword>
<keyword evidence="1" id="KW-1133">Transmembrane helix</keyword>
<evidence type="ECO:0000313" key="2">
    <source>
        <dbReference type="Proteomes" id="UP000050795"/>
    </source>
</evidence>
<protein>
    <submittedName>
        <fullName evidence="3">Uncharacterized protein</fullName>
    </submittedName>
</protein>
<feature type="transmembrane region" description="Helical" evidence="1">
    <location>
        <begin position="108"/>
        <end position="127"/>
    </location>
</feature>
<reference evidence="3" key="2">
    <citation type="submission" date="2023-11" db="UniProtKB">
        <authorList>
            <consortium name="WormBaseParasite"/>
        </authorList>
    </citation>
    <scope>IDENTIFICATION</scope>
</reference>
<reference evidence="2" key="1">
    <citation type="submission" date="2022-06" db="EMBL/GenBank/DDBJ databases">
        <authorList>
            <person name="Berger JAMES D."/>
            <person name="Berger JAMES D."/>
        </authorList>
    </citation>
    <scope>NUCLEOTIDE SEQUENCE [LARGE SCALE GENOMIC DNA]</scope>
</reference>
<dbReference type="WBParaSite" id="TREG1_8630.1">
    <property type="protein sequence ID" value="TREG1_8630.1"/>
    <property type="gene ID" value="TREG1_8630"/>
</dbReference>
<organism evidence="2 3">
    <name type="scientific">Trichobilharzia regenti</name>
    <name type="common">Nasal bird schistosome</name>
    <dbReference type="NCBI Taxonomy" id="157069"/>
    <lineage>
        <taxon>Eukaryota</taxon>
        <taxon>Metazoa</taxon>
        <taxon>Spiralia</taxon>
        <taxon>Lophotrochozoa</taxon>
        <taxon>Platyhelminthes</taxon>
        <taxon>Trematoda</taxon>
        <taxon>Digenea</taxon>
        <taxon>Strigeidida</taxon>
        <taxon>Schistosomatoidea</taxon>
        <taxon>Schistosomatidae</taxon>
        <taxon>Trichobilharzia</taxon>
    </lineage>
</organism>
<dbReference type="AlphaFoldDB" id="A0AA85KFB8"/>
<feature type="transmembrane region" description="Helical" evidence="1">
    <location>
        <begin position="79"/>
        <end position="102"/>
    </location>
</feature>
<sequence>MEHWASESHIHFTVFSEVFFKLSQRVHTNIHLLPTLSTSYDTRTSNSPFPIRVALEDLLCDFTQQSPQCMSNPSPFSSAYFLCVNLLVGLVTGRVSCCLSFFIGHLVFSIDLLVKVCSSLLGILFLMSSPSL</sequence>